<accession>V8NB32</accession>
<dbReference type="Proteomes" id="UP000018936">
    <property type="component" value="Unassembled WGS sequence"/>
</dbReference>
<feature type="non-terminal residue" evidence="1">
    <location>
        <position position="1"/>
    </location>
</feature>
<proteinExistence type="predicted"/>
<dbReference type="EMBL" id="AZIM01006186">
    <property type="protein sequence ID" value="ETE58858.1"/>
    <property type="molecule type" value="Genomic_DNA"/>
</dbReference>
<feature type="non-terminal residue" evidence="1">
    <location>
        <position position="152"/>
    </location>
</feature>
<comment type="caution">
    <text evidence="1">The sequence shown here is derived from an EMBL/GenBank/DDBJ whole genome shotgun (WGS) entry which is preliminary data.</text>
</comment>
<reference evidence="1 2" key="1">
    <citation type="journal article" date="2013" name="Proc. Natl. Acad. Sci. U.S.A.">
        <title>The king cobra genome reveals dynamic gene evolution and adaptation in the snake venom system.</title>
        <authorList>
            <person name="Vonk F.J."/>
            <person name="Casewell N.R."/>
            <person name="Henkel C.V."/>
            <person name="Heimberg A.M."/>
            <person name="Jansen H.J."/>
            <person name="McCleary R.J."/>
            <person name="Kerkkamp H.M."/>
            <person name="Vos R.A."/>
            <person name="Guerreiro I."/>
            <person name="Calvete J.J."/>
            <person name="Wuster W."/>
            <person name="Woods A.E."/>
            <person name="Logan J.M."/>
            <person name="Harrison R.A."/>
            <person name="Castoe T.A."/>
            <person name="de Koning A.P."/>
            <person name="Pollock D.D."/>
            <person name="Yandell M."/>
            <person name="Calderon D."/>
            <person name="Renjifo C."/>
            <person name="Currier R.B."/>
            <person name="Salgado D."/>
            <person name="Pla D."/>
            <person name="Sanz L."/>
            <person name="Hyder A.S."/>
            <person name="Ribeiro J.M."/>
            <person name="Arntzen J.W."/>
            <person name="van den Thillart G.E."/>
            <person name="Boetzer M."/>
            <person name="Pirovano W."/>
            <person name="Dirks R.P."/>
            <person name="Spaink H.P."/>
            <person name="Duboule D."/>
            <person name="McGlinn E."/>
            <person name="Kini R.M."/>
            <person name="Richardson M.K."/>
        </authorList>
    </citation>
    <scope>NUCLEOTIDE SEQUENCE</scope>
    <source>
        <tissue evidence="1">Blood</tissue>
    </source>
</reference>
<name>V8NB32_OPHHA</name>
<evidence type="ECO:0000313" key="1">
    <source>
        <dbReference type="EMBL" id="ETE58858.1"/>
    </source>
</evidence>
<sequence>MPAPASAQLLPHPPAWPATPPCFRAESPDKLAFYLNWVCGDNYTNDQEIITTITKNLEGEAAEWLGNINEFLQQLRKRFKDMAQGQEAEEEIEAIKQRADRRVCQRVLELTGKLRYWLECLIVHFLKKAWTGLNRKLHNTCICCRIPDCIHN</sequence>
<keyword evidence="2" id="KW-1185">Reference proteome</keyword>
<evidence type="ECO:0000313" key="2">
    <source>
        <dbReference type="Proteomes" id="UP000018936"/>
    </source>
</evidence>
<dbReference type="AlphaFoldDB" id="V8NB32"/>
<protein>
    <recommendedName>
        <fullName evidence="3">Retrotransposon gag domain-containing protein</fullName>
    </recommendedName>
</protein>
<gene>
    <name evidence="1" type="ORF">L345_15416</name>
</gene>
<evidence type="ECO:0008006" key="3">
    <source>
        <dbReference type="Google" id="ProtNLM"/>
    </source>
</evidence>
<organism evidence="1 2">
    <name type="scientific">Ophiophagus hannah</name>
    <name type="common">King cobra</name>
    <name type="synonym">Naja hannah</name>
    <dbReference type="NCBI Taxonomy" id="8665"/>
    <lineage>
        <taxon>Eukaryota</taxon>
        <taxon>Metazoa</taxon>
        <taxon>Chordata</taxon>
        <taxon>Craniata</taxon>
        <taxon>Vertebrata</taxon>
        <taxon>Euteleostomi</taxon>
        <taxon>Lepidosauria</taxon>
        <taxon>Squamata</taxon>
        <taxon>Bifurcata</taxon>
        <taxon>Unidentata</taxon>
        <taxon>Episquamata</taxon>
        <taxon>Toxicofera</taxon>
        <taxon>Serpentes</taxon>
        <taxon>Colubroidea</taxon>
        <taxon>Elapidae</taxon>
        <taxon>Elapinae</taxon>
        <taxon>Ophiophagus</taxon>
    </lineage>
</organism>